<evidence type="ECO:0000313" key="3">
    <source>
        <dbReference type="EMBL" id="EBL7641316.1"/>
    </source>
</evidence>
<feature type="transmembrane region" description="Helical" evidence="1">
    <location>
        <begin position="60"/>
        <end position="84"/>
    </location>
</feature>
<dbReference type="AlphaFoldDB" id="A0A5T3ZUM4"/>
<evidence type="ECO:0000256" key="1">
    <source>
        <dbReference type="SAM" id="Phobius"/>
    </source>
</evidence>
<accession>A0A5T3ZUM4</accession>
<proteinExistence type="predicted"/>
<protein>
    <recommendedName>
        <fullName evidence="4">SLATT domain-containing protein</fullName>
    </recommendedName>
</protein>
<name>A0A5T3ZUM4_SALER</name>
<keyword evidence="1" id="KW-1133">Transmembrane helix</keyword>
<feature type="transmembrane region" description="Helical" evidence="1">
    <location>
        <begin position="36"/>
        <end position="54"/>
    </location>
</feature>
<evidence type="ECO:0008006" key="4">
    <source>
        <dbReference type="Google" id="ProtNLM"/>
    </source>
</evidence>
<keyword evidence="1" id="KW-0472">Membrane</keyword>
<comment type="caution">
    <text evidence="2">The sequence shown here is derived from an EMBL/GenBank/DDBJ whole genome shotgun (WGS) entry which is preliminary data.</text>
</comment>
<organism evidence="2">
    <name type="scientific">Salmonella enterica</name>
    <name type="common">Salmonella choleraesuis</name>
    <dbReference type="NCBI Taxonomy" id="28901"/>
    <lineage>
        <taxon>Bacteria</taxon>
        <taxon>Pseudomonadati</taxon>
        <taxon>Pseudomonadota</taxon>
        <taxon>Gammaproteobacteria</taxon>
        <taxon>Enterobacterales</taxon>
        <taxon>Enterobacteriaceae</taxon>
        <taxon>Salmonella</taxon>
    </lineage>
</organism>
<sequence>MSMQPNEEMDLRKFYAEGTADYLKTKIKKSERLLKINQYLSFALPVLVGGYASVDHSSKYFDFLVWGTGILSVIVLLSNLYTLVMKTDENLSRYLESYSFNKLLTDLYGELSSMFKSKTGNQQPANHLFSVIKSKDDFNAKEDEKYVSNNDKKRIMFDILVKKNKECVRCNKIPTKFNKRKGCTNCGNLVK</sequence>
<dbReference type="NCBIfam" id="TIGR04402">
    <property type="entry name" value="mob_CxxC_CxxC"/>
    <property type="match status" value="1"/>
</dbReference>
<dbReference type="EMBL" id="AAEAIU010000027">
    <property type="protein sequence ID" value="EAW1274693.1"/>
    <property type="molecule type" value="Genomic_DNA"/>
</dbReference>
<keyword evidence="1" id="KW-0812">Transmembrane</keyword>
<gene>
    <name evidence="3" type="ORF">B5C82_06500</name>
    <name evidence="2" type="ORF">VL99_24045</name>
</gene>
<evidence type="ECO:0000313" key="2">
    <source>
        <dbReference type="EMBL" id="EAW1274693.1"/>
    </source>
</evidence>
<reference evidence="3" key="1">
    <citation type="submission" date="2018-07" db="EMBL/GenBank/DDBJ databases">
        <authorList>
            <consortium name="PulseNet: The National Subtyping Network for Foodborne Disease Surveillance"/>
            <person name="Tarr C.L."/>
            <person name="Trees E."/>
            <person name="Katz L.S."/>
            <person name="Carleton-Romer H.A."/>
            <person name="Stroika S."/>
            <person name="Kucerova Z."/>
            <person name="Roache K.F."/>
            <person name="Sabol A.L."/>
            <person name="Besser J."/>
            <person name="Gerner-Smidt P."/>
        </authorList>
    </citation>
    <scope>NUCLEOTIDE SEQUENCE</scope>
    <source>
        <strain evidence="3">PNUSAS009496</strain>
    </source>
</reference>
<dbReference type="EMBL" id="AAGADD010000003">
    <property type="protein sequence ID" value="EBL7641316.1"/>
    <property type="molecule type" value="Genomic_DNA"/>
</dbReference>
<dbReference type="InterPro" id="IPR030914">
    <property type="entry name" value="Mob_CxxC_CxxC"/>
</dbReference>
<reference evidence="2" key="2">
    <citation type="submission" date="2018-07" db="EMBL/GenBank/DDBJ databases">
        <authorList>
            <consortium name="GenomeTrakr network: Whole genome sequencing for foodborne pathogen traceback"/>
        </authorList>
    </citation>
    <scope>NUCLEOTIDE SEQUENCE</scope>
    <source>
        <strain evidence="2">CFSAN029662</strain>
    </source>
</reference>